<dbReference type="RefSeq" id="WP_062678814.1">
    <property type="nucleotide sequence ID" value="NZ_LQYW01000145.1"/>
</dbReference>
<dbReference type="PATRIC" id="fig|153151.4.peg.1127"/>
<name>A0A150MKP6_9BACL</name>
<gene>
    <name evidence="6" type="ORF">B4110_3816</name>
</gene>
<evidence type="ECO:0000313" key="7">
    <source>
        <dbReference type="Proteomes" id="UP000075324"/>
    </source>
</evidence>
<evidence type="ECO:0000313" key="6">
    <source>
        <dbReference type="EMBL" id="KYD24875.1"/>
    </source>
</evidence>
<dbReference type="EMBL" id="LQYW01000145">
    <property type="protein sequence ID" value="KYD24875.1"/>
    <property type="molecule type" value="Genomic_DNA"/>
</dbReference>
<dbReference type="Proteomes" id="UP000075324">
    <property type="component" value="Unassembled WGS sequence"/>
</dbReference>
<dbReference type="GO" id="GO:0051607">
    <property type="term" value="P:defense response to virus"/>
    <property type="evidence" value="ECO:0007669"/>
    <property type="project" value="UniProtKB-KW"/>
</dbReference>
<evidence type="ECO:0000256" key="4">
    <source>
        <dbReference type="ARBA" id="ARBA00023118"/>
    </source>
</evidence>
<dbReference type="InterPro" id="IPR010160">
    <property type="entry name" value="CRISPR-assoc_prot_Cmr5"/>
</dbReference>
<dbReference type="NCBIfam" id="TIGR01881">
    <property type="entry name" value="cas_Cmr5"/>
    <property type="match status" value="1"/>
</dbReference>
<comment type="similarity">
    <text evidence="2">Belongs to the CRISPR system Cmr5 family.</text>
</comment>
<organism evidence="6 7">
    <name type="scientific">Parageobacillus toebii</name>
    <dbReference type="NCBI Taxonomy" id="153151"/>
    <lineage>
        <taxon>Bacteria</taxon>
        <taxon>Bacillati</taxon>
        <taxon>Bacillota</taxon>
        <taxon>Bacilli</taxon>
        <taxon>Bacillales</taxon>
        <taxon>Anoxybacillaceae</taxon>
        <taxon>Parageobacillus</taxon>
    </lineage>
</organism>
<reference evidence="6 7" key="1">
    <citation type="submission" date="2016-01" db="EMBL/GenBank/DDBJ databases">
        <title>Draft Genome Sequences of Seven Thermophilic Sporeformers Isolated from Foods.</title>
        <authorList>
            <person name="Berendsen E.M."/>
            <person name="Wells-Bennik M.H."/>
            <person name="Krawcyk A.O."/>
            <person name="De Jong A."/>
            <person name="Holsappel S."/>
            <person name="Eijlander R.T."/>
            <person name="Kuipers O.P."/>
        </authorList>
    </citation>
    <scope>NUCLEOTIDE SEQUENCE [LARGE SCALE GENOMIC DNA]</scope>
    <source>
        <strain evidence="6 7">B4110</strain>
    </source>
</reference>
<sequence>MSEAKRIEQERAEFAYQCAVKGIEIKQLTNWNGHYYCDEHYASYVKKIPALIKTNGLGATFAYILSKRKKGKEKDNKKIMPGHKDNPKNAYDLIYEQTKEWLEKNPIYPLQLKDQELAWKLISLESKDYRLITLEVLSFFQWLRRFAEGVRVDEKSVEESESFKE</sequence>
<keyword evidence="3" id="KW-0963">Cytoplasm</keyword>
<comment type="caution">
    <text evidence="6">The sequence shown here is derived from an EMBL/GenBank/DDBJ whole genome shotgun (WGS) entry which is preliminary data.</text>
</comment>
<keyword evidence="4" id="KW-0051">Antiviral defense</keyword>
<dbReference type="Pfam" id="PF09701">
    <property type="entry name" value="Cas_Cmr5"/>
    <property type="match status" value="1"/>
</dbReference>
<evidence type="ECO:0000256" key="5">
    <source>
        <dbReference type="ARBA" id="ARBA00030001"/>
    </source>
</evidence>
<proteinExistence type="inferred from homology"/>
<comment type="subcellular location">
    <subcellularLocation>
        <location evidence="1">Cytoplasm</location>
    </subcellularLocation>
</comment>
<dbReference type="InterPro" id="IPR023101">
    <property type="entry name" value="AF1862-like_dom_sf"/>
</dbReference>
<protein>
    <recommendedName>
        <fullName evidence="5">CRISPR type III-B/RAMP module-associated protein Cmr5</fullName>
    </recommendedName>
</protein>
<evidence type="ECO:0000256" key="1">
    <source>
        <dbReference type="ARBA" id="ARBA00004496"/>
    </source>
</evidence>
<evidence type="ECO:0000256" key="3">
    <source>
        <dbReference type="ARBA" id="ARBA00022490"/>
    </source>
</evidence>
<dbReference type="Gene3D" id="1.10.520.30">
    <property type="entry name" value="AF1862-like domain"/>
    <property type="match status" value="1"/>
</dbReference>
<dbReference type="AlphaFoldDB" id="A0A150MKP6"/>
<evidence type="ECO:0000256" key="2">
    <source>
        <dbReference type="ARBA" id="ARBA00006161"/>
    </source>
</evidence>
<dbReference type="GO" id="GO:0005737">
    <property type="term" value="C:cytoplasm"/>
    <property type="evidence" value="ECO:0007669"/>
    <property type="project" value="UniProtKB-SubCell"/>
</dbReference>
<dbReference type="SUPFAM" id="SSF158568">
    <property type="entry name" value="AF1862-like"/>
    <property type="match status" value="1"/>
</dbReference>
<accession>A0A150MKP6</accession>